<dbReference type="AlphaFoldDB" id="A0A2G8KDJ9"/>
<feature type="region of interest" description="Disordered" evidence="1">
    <location>
        <begin position="28"/>
        <end position="56"/>
    </location>
</feature>
<feature type="compositionally biased region" description="Polar residues" evidence="1">
    <location>
        <begin position="47"/>
        <end position="56"/>
    </location>
</feature>
<evidence type="ECO:0000256" key="1">
    <source>
        <dbReference type="SAM" id="MobiDB-lite"/>
    </source>
</evidence>
<feature type="signal peptide" evidence="2">
    <location>
        <begin position="1"/>
        <end position="24"/>
    </location>
</feature>
<accession>A0A2G8KDJ9</accession>
<dbReference type="EMBL" id="MRZV01000669">
    <property type="protein sequence ID" value="PIK46060.1"/>
    <property type="molecule type" value="Genomic_DNA"/>
</dbReference>
<organism evidence="3 4">
    <name type="scientific">Stichopus japonicus</name>
    <name type="common">Sea cucumber</name>
    <dbReference type="NCBI Taxonomy" id="307972"/>
    <lineage>
        <taxon>Eukaryota</taxon>
        <taxon>Metazoa</taxon>
        <taxon>Echinodermata</taxon>
        <taxon>Eleutherozoa</taxon>
        <taxon>Echinozoa</taxon>
        <taxon>Holothuroidea</taxon>
        <taxon>Aspidochirotacea</taxon>
        <taxon>Aspidochirotida</taxon>
        <taxon>Stichopodidae</taxon>
        <taxon>Apostichopus</taxon>
    </lineage>
</organism>
<sequence>MKCMRYICTVLIALTRIGTVVVYADLSDTSDSEVSPDEQAGEVDSAPVQQNVASNNNESQLQMYVQGLSREQLEQVAVELLRRNPDAHSDLTAPNQNEEVTLLVKSLHGANACNV</sequence>
<dbReference type="Proteomes" id="UP000230750">
    <property type="component" value="Unassembled WGS sequence"/>
</dbReference>
<protein>
    <submittedName>
        <fullName evidence="3">Uncharacterized protein</fullName>
    </submittedName>
</protein>
<evidence type="ECO:0000313" key="4">
    <source>
        <dbReference type="Proteomes" id="UP000230750"/>
    </source>
</evidence>
<feature type="compositionally biased region" description="Acidic residues" evidence="1">
    <location>
        <begin position="28"/>
        <end position="41"/>
    </location>
</feature>
<keyword evidence="2" id="KW-0732">Signal</keyword>
<gene>
    <name evidence="3" type="ORF">BSL78_17101</name>
</gene>
<comment type="caution">
    <text evidence="3">The sequence shown here is derived from an EMBL/GenBank/DDBJ whole genome shotgun (WGS) entry which is preliminary data.</text>
</comment>
<proteinExistence type="predicted"/>
<name>A0A2G8KDJ9_STIJA</name>
<keyword evidence="4" id="KW-1185">Reference proteome</keyword>
<reference evidence="3 4" key="1">
    <citation type="journal article" date="2017" name="PLoS Biol.">
        <title>The sea cucumber genome provides insights into morphological evolution and visceral regeneration.</title>
        <authorList>
            <person name="Zhang X."/>
            <person name="Sun L."/>
            <person name="Yuan J."/>
            <person name="Sun Y."/>
            <person name="Gao Y."/>
            <person name="Zhang L."/>
            <person name="Li S."/>
            <person name="Dai H."/>
            <person name="Hamel J.F."/>
            <person name="Liu C."/>
            <person name="Yu Y."/>
            <person name="Liu S."/>
            <person name="Lin W."/>
            <person name="Guo K."/>
            <person name="Jin S."/>
            <person name="Xu P."/>
            <person name="Storey K.B."/>
            <person name="Huan P."/>
            <person name="Zhang T."/>
            <person name="Zhou Y."/>
            <person name="Zhang J."/>
            <person name="Lin C."/>
            <person name="Li X."/>
            <person name="Xing L."/>
            <person name="Huo D."/>
            <person name="Sun M."/>
            <person name="Wang L."/>
            <person name="Mercier A."/>
            <person name="Li F."/>
            <person name="Yang H."/>
            <person name="Xiang J."/>
        </authorList>
    </citation>
    <scope>NUCLEOTIDE SEQUENCE [LARGE SCALE GENOMIC DNA]</scope>
    <source>
        <strain evidence="3">Shaxun</strain>
        <tissue evidence="3">Muscle</tissue>
    </source>
</reference>
<evidence type="ECO:0000313" key="3">
    <source>
        <dbReference type="EMBL" id="PIK46060.1"/>
    </source>
</evidence>
<feature type="chain" id="PRO_5013836086" evidence="2">
    <location>
        <begin position="25"/>
        <end position="115"/>
    </location>
</feature>
<evidence type="ECO:0000256" key="2">
    <source>
        <dbReference type="SAM" id="SignalP"/>
    </source>
</evidence>